<keyword evidence="2" id="KW-1185">Reference proteome</keyword>
<name>A0AAW1YAM7_RUBAR</name>
<gene>
    <name evidence="1" type="ORF">M0R45_010516</name>
</gene>
<dbReference type="EMBL" id="JBEDUW010000002">
    <property type="protein sequence ID" value="KAK9944983.1"/>
    <property type="molecule type" value="Genomic_DNA"/>
</dbReference>
<accession>A0AAW1YAM7</accession>
<evidence type="ECO:0000313" key="1">
    <source>
        <dbReference type="EMBL" id="KAK9944983.1"/>
    </source>
</evidence>
<dbReference type="Proteomes" id="UP001457282">
    <property type="component" value="Unassembled WGS sequence"/>
</dbReference>
<evidence type="ECO:0000313" key="2">
    <source>
        <dbReference type="Proteomes" id="UP001457282"/>
    </source>
</evidence>
<protein>
    <submittedName>
        <fullName evidence="1">Uncharacterized protein</fullName>
    </submittedName>
</protein>
<reference evidence="1 2" key="1">
    <citation type="journal article" date="2023" name="G3 (Bethesda)">
        <title>A chromosome-length genome assembly and annotation of blackberry (Rubus argutus, cv. 'Hillquist').</title>
        <authorList>
            <person name="Bruna T."/>
            <person name="Aryal R."/>
            <person name="Dudchenko O."/>
            <person name="Sargent D.J."/>
            <person name="Mead D."/>
            <person name="Buti M."/>
            <person name="Cavallini A."/>
            <person name="Hytonen T."/>
            <person name="Andres J."/>
            <person name="Pham M."/>
            <person name="Weisz D."/>
            <person name="Mascagni F."/>
            <person name="Usai G."/>
            <person name="Natali L."/>
            <person name="Bassil N."/>
            <person name="Fernandez G.E."/>
            <person name="Lomsadze A."/>
            <person name="Armour M."/>
            <person name="Olukolu B."/>
            <person name="Poorten T."/>
            <person name="Britton C."/>
            <person name="Davik J."/>
            <person name="Ashrafi H."/>
            <person name="Aiden E.L."/>
            <person name="Borodovsky M."/>
            <person name="Worthington M."/>
        </authorList>
    </citation>
    <scope>NUCLEOTIDE SEQUENCE [LARGE SCALE GENOMIC DNA]</scope>
    <source>
        <strain evidence="1">PI 553951</strain>
    </source>
</reference>
<sequence length="110" mass="12827">MRLVLHSSQPFQFLASRLANLSPLCLKSERRVVEDDIPVIISGECPGFRKLPKRFRVRGLPRGWLRLAEVDGLRGCRCDWEQSPFTVADCLLKSCRVFCMYYERLTVLFY</sequence>
<organism evidence="1 2">
    <name type="scientific">Rubus argutus</name>
    <name type="common">Southern blackberry</name>
    <dbReference type="NCBI Taxonomy" id="59490"/>
    <lineage>
        <taxon>Eukaryota</taxon>
        <taxon>Viridiplantae</taxon>
        <taxon>Streptophyta</taxon>
        <taxon>Embryophyta</taxon>
        <taxon>Tracheophyta</taxon>
        <taxon>Spermatophyta</taxon>
        <taxon>Magnoliopsida</taxon>
        <taxon>eudicotyledons</taxon>
        <taxon>Gunneridae</taxon>
        <taxon>Pentapetalae</taxon>
        <taxon>rosids</taxon>
        <taxon>fabids</taxon>
        <taxon>Rosales</taxon>
        <taxon>Rosaceae</taxon>
        <taxon>Rosoideae</taxon>
        <taxon>Rosoideae incertae sedis</taxon>
        <taxon>Rubus</taxon>
    </lineage>
</organism>
<proteinExistence type="predicted"/>
<comment type="caution">
    <text evidence="1">The sequence shown here is derived from an EMBL/GenBank/DDBJ whole genome shotgun (WGS) entry which is preliminary data.</text>
</comment>
<dbReference type="AlphaFoldDB" id="A0AAW1YAM7"/>